<protein>
    <submittedName>
        <fullName evidence="2">Uncharacterized protein LOC108986443</fullName>
    </submittedName>
</protein>
<proteinExistence type="predicted"/>
<dbReference type="OrthoDB" id="1649181at2759"/>
<accession>A0A2I4E5C3</accession>
<organism evidence="1 2">
    <name type="scientific">Juglans regia</name>
    <name type="common">English walnut</name>
    <dbReference type="NCBI Taxonomy" id="51240"/>
    <lineage>
        <taxon>Eukaryota</taxon>
        <taxon>Viridiplantae</taxon>
        <taxon>Streptophyta</taxon>
        <taxon>Embryophyta</taxon>
        <taxon>Tracheophyta</taxon>
        <taxon>Spermatophyta</taxon>
        <taxon>Magnoliopsida</taxon>
        <taxon>eudicotyledons</taxon>
        <taxon>Gunneridae</taxon>
        <taxon>Pentapetalae</taxon>
        <taxon>rosids</taxon>
        <taxon>fabids</taxon>
        <taxon>Fagales</taxon>
        <taxon>Juglandaceae</taxon>
        <taxon>Juglans</taxon>
    </lineage>
</organism>
<dbReference type="RefSeq" id="XP_018814599.1">
    <property type="nucleotide sequence ID" value="XM_018959054.2"/>
</dbReference>
<name>A0A2I4E5C3_JUGRE</name>
<keyword evidence="1" id="KW-1185">Reference proteome</keyword>
<dbReference type="Proteomes" id="UP000235220">
    <property type="component" value="Chromosome 10"/>
</dbReference>
<evidence type="ECO:0000313" key="1">
    <source>
        <dbReference type="Proteomes" id="UP000235220"/>
    </source>
</evidence>
<dbReference type="PANTHER" id="PTHR34956">
    <property type="entry name" value="OS05G0397300 PROTEIN"/>
    <property type="match status" value="1"/>
</dbReference>
<gene>
    <name evidence="2" type="primary">LOC108986443</name>
</gene>
<sequence>MAMNTDHDHHYLEVVDQGDEHDNNDILYAEIRRQILLLTADEDDEDFQKTRRRNSSGVAKGRSSKNSLTSACSYPAILQPGSYFNWWENEDTNSAPAWLLNLWKNGNGTGVFIPQIVKSRTYYKPGRMNRRMYKRVENMYHEQIKSRRTQK</sequence>
<dbReference type="PANTHER" id="PTHR34956:SF1">
    <property type="entry name" value="DUF4005 DOMAIN-CONTAINING PROTEIN"/>
    <property type="match status" value="1"/>
</dbReference>
<dbReference type="AlphaFoldDB" id="A0A2I4E5C3"/>
<dbReference type="GeneID" id="108986443"/>
<reference evidence="2" key="1">
    <citation type="submission" date="2025-08" db="UniProtKB">
        <authorList>
            <consortium name="RefSeq"/>
        </authorList>
    </citation>
    <scope>IDENTIFICATION</scope>
    <source>
        <tissue evidence="2">Leaves</tissue>
    </source>
</reference>
<dbReference type="Gramene" id="Jr10_07290_p1">
    <property type="protein sequence ID" value="cds.Jr10_07290_p1"/>
    <property type="gene ID" value="Jr10_07290"/>
</dbReference>
<evidence type="ECO:0000313" key="2">
    <source>
        <dbReference type="RefSeq" id="XP_018814599.1"/>
    </source>
</evidence>
<dbReference type="KEGG" id="jre:108986443"/>